<keyword evidence="1" id="KW-1133">Transmembrane helix</keyword>
<dbReference type="Proteomes" id="UP001279734">
    <property type="component" value="Unassembled WGS sequence"/>
</dbReference>
<organism evidence="2 3">
    <name type="scientific">Nepenthes gracilis</name>
    <name type="common">Slender pitcher plant</name>
    <dbReference type="NCBI Taxonomy" id="150966"/>
    <lineage>
        <taxon>Eukaryota</taxon>
        <taxon>Viridiplantae</taxon>
        <taxon>Streptophyta</taxon>
        <taxon>Embryophyta</taxon>
        <taxon>Tracheophyta</taxon>
        <taxon>Spermatophyta</taxon>
        <taxon>Magnoliopsida</taxon>
        <taxon>eudicotyledons</taxon>
        <taxon>Gunneridae</taxon>
        <taxon>Pentapetalae</taxon>
        <taxon>Caryophyllales</taxon>
        <taxon>Nepenthaceae</taxon>
        <taxon>Nepenthes</taxon>
    </lineage>
</organism>
<name>A0AAD3T4N6_NEPGR</name>
<proteinExistence type="predicted"/>
<dbReference type="EMBL" id="BSYO01000024">
    <property type="protein sequence ID" value="GMH22007.1"/>
    <property type="molecule type" value="Genomic_DNA"/>
</dbReference>
<reference evidence="2" key="1">
    <citation type="submission" date="2023-05" db="EMBL/GenBank/DDBJ databases">
        <title>Nepenthes gracilis genome sequencing.</title>
        <authorList>
            <person name="Fukushima K."/>
        </authorList>
    </citation>
    <scope>NUCLEOTIDE SEQUENCE</scope>
    <source>
        <strain evidence="2">SING2019-196</strain>
    </source>
</reference>
<dbReference type="AlphaFoldDB" id="A0AAD3T4N6"/>
<keyword evidence="1" id="KW-0812">Transmembrane</keyword>
<gene>
    <name evidence="2" type="ORF">Nepgr_023850</name>
</gene>
<keyword evidence="3" id="KW-1185">Reference proteome</keyword>
<feature type="transmembrane region" description="Helical" evidence="1">
    <location>
        <begin position="135"/>
        <end position="156"/>
    </location>
</feature>
<feature type="transmembrane region" description="Helical" evidence="1">
    <location>
        <begin position="42"/>
        <end position="64"/>
    </location>
</feature>
<evidence type="ECO:0000313" key="2">
    <source>
        <dbReference type="EMBL" id="GMH22007.1"/>
    </source>
</evidence>
<keyword evidence="1" id="KW-0472">Membrane</keyword>
<sequence length="167" mass="17925">MKTATDPHPMATSVSPVLLQKSVEEGSIGQRKTQFTTPIDQFFAGAELGKIFLSMAVAALAVLLGHHDDKSEMLKAYFPIMIVLLDSGIITLVTSLLFQKSCPEYAALAAVVGTTCVVATLVIVTAILVPPQLEAVVWVFAALFSAVLAILCYTVYKKGILEMVHED</sequence>
<evidence type="ECO:0000313" key="3">
    <source>
        <dbReference type="Proteomes" id="UP001279734"/>
    </source>
</evidence>
<accession>A0AAD3T4N6</accession>
<evidence type="ECO:0000256" key="1">
    <source>
        <dbReference type="SAM" id="Phobius"/>
    </source>
</evidence>
<comment type="caution">
    <text evidence="2">The sequence shown here is derived from an EMBL/GenBank/DDBJ whole genome shotgun (WGS) entry which is preliminary data.</text>
</comment>
<feature type="transmembrane region" description="Helical" evidence="1">
    <location>
        <begin position="105"/>
        <end position="129"/>
    </location>
</feature>
<feature type="transmembrane region" description="Helical" evidence="1">
    <location>
        <begin position="76"/>
        <end position="98"/>
    </location>
</feature>
<protein>
    <submittedName>
        <fullName evidence="2">Uncharacterized protein</fullName>
    </submittedName>
</protein>